<dbReference type="PANTHER" id="PTHR23112">
    <property type="entry name" value="G PROTEIN-COUPLED RECEPTOR 157-RELATED"/>
    <property type="match status" value="1"/>
</dbReference>
<evidence type="ECO:0000256" key="1">
    <source>
        <dbReference type="ARBA" id="ARBA00004141"/>
    </source>
</evidence>
<dbReference type="AlphaFoldDB" id="A0A1Y1XTG6"/>
<dbReference type="OrthoDB" id="2282627at2759"/>
<dbReference type="SUPFAM" id="SSF81321">
    <property type="entry name" value="Family A G protein-coupled receptor-like"/>
    <property type="match status" value="1"/>
</dbReference>
<organism evidence="6 7">
    <name type="scientific">Basidiobolus meristosporus CBS 931.73</name>
    <dbReference type="NCBI Taxonomy" id="1314790"/>
    <lineage>
        <taxon>Eukaryota</taxon>
        <taxon>Fungi</taxon>
        <taxon>Fungi incertae sedis</taxon>
        <taxon>Zoopagomycota</taxon>
        <taxon>Entomophthoromycotina</taxon>
        <taxon>Basidiobolomycetes</taxon>
        <taxon>Basidiobolales</taxon>
        <taxon>Basidiobolaceae</taxon>
        <taxon>Basidiobolus</taxon>
    </lineage>
</organism>
<name>A0A1Y1XTG6_9FUNG</name>
<dbReference type="GO" id="GO:0005886">
    <property type="term" value="C:plasma membrane"/>
    <property type="evidence" value="ECO:0007669"/>
    <property type="project" value="TreeGrafter"/>
</dbReference>
<dbReference type="Proteomes" id="UP000193498">
    <property type="component" value="Unassembled WGS sequence"/>
</dbReference>
<keyword evidence="3 5" id="KW-1133">Transmembrane helix</keyword>
<evidence type="ECO:0000256" key="2">
    <source>
        <dbReference type="ARBA" id="ARBA00022692"/>
    </source>
</evidence>
<protein>
    <recommendedName>
        <fullName evidence="8">G-protein coupled receptors family 2 profile 2 domain-containing protein</fullName>
    </recommendedName>
</protein>
<dbReference type="PANTHER" id="PTHR23112:SF47">
    <property type="entry name" value="G-PROTEIN COUPLED RECEPTOR 157"/>
    <property type="match status" value="1"/>
</dbReference>
<feature type="transmembrane region" description="Helical" evidence="5">
    <location>
        <begin position="99"/>
        <end position="127"/>
    </location>
</feature>
<keyword evidence="2 5" id="KW-0812">Transmembrane</keyword>
<feature type="transmembrane region" description="Helical" evidence="5">
    <location>
        <begin position="283"/>
        <end position="302"/>
    </location>
</feature>
<evidence type="ECO:0000256" key="5">
    <source>
        <dbReference type="SAM" id="Phobius"/>
    </source>
</evidence>
<feature type="transmembrane region" description="Helical" evidence="5">
    <location>
        <begin position="246"/>
        <end position="271"/>
    </location>
</feature>
<proteinExistence type="predicted"/>
<dbReference type="GO" id="GO:0004930">
    <property type="term" value="F:G protein-coupled receptor activity"/>
    <property type="evidence" value="ECO:0007669"/>
    <property type="project" value="TreeGrafter"/>
</dbReference>
<comment type="caution">
    <text evidence="6">The sequence shown here is derived from an EMBL/GenBank/DDBJ whole genome shotgun (WGS) entry which is preliminary data.</text>
</comment>
<dbReference type="Gene3D" id="1.20.1070.10">
    <property type="entry name" value="Rhodopsin 7-helix transmembrane proteins"/>
    <property type="match status" value="1"/>
</dbReference>
<sequence length="461" mass="52855">MASTINTNSWDYDPGYDLRLKGDFENNAVMIINVVLNSASILCGSLVLIIYFAIRSFEPKLMDRVSLRLTAAISAVDVLKAVVYILFTFVAVSGPACDFSAWAIIFLTNYYIFLTCMIAFNLQYVFLHNKPYHPSLERIYFIASFLLSVATTVPAWAAGRVGWDDNVGVCWWKNYSSKRTRAWEWGCFLFWVVACSIYCLVVVILVITKLEMNLRKLDRFNNAMPLGTHGSLEERRRKTHKTIKQLVARIALYTLIPIVTQGGFILMEIWLQFKHEMHPGINYWSVIGTDLPGILNLVAFLMDPALHNSVKVVRESLIAKYYHEESYQRTTMPLKNQPSYSTSSEPEYYVSTWTRFMRYFVRYFVGSKCDSTGSTFYRMSSNHNSSNTDRVCYTPTHLQVVNSNINGEPIEMNDLRDSPTWDQNSHTIGFLEADTALALQDQTRTTPKEEKEKLGKFIRGL</sequence>
<accession>A0A1Y1XTG6</accession>
<dbReference type="InParanoid" id="A0A1Y1XTG6"/>
<evidence type="ECO:0000313" key="7">
    <source>
        <dbReference type="Proteomes" id="UP000193498"/>
    </source>
</evidence>
<evidence type="ECO:0008006" key="8">
    <source>
        <dbReference type="Google" id="ProtNLM"/>
    </source>
</evidence>
<feature type="transmembrane region" description="Helical" evidence="5">
    <location>
        <begin position="139"/>
        <end position="163"/>
    </location>
</feature>
<keyword evidence="7" id="KW-1185">Reference proteome</keyword>
<feature type="transmembrane region" description="Helical" evidence="5">
    <location>
        <begin position="66"/>
        <end position="87"/>
    </location>
</feature>
<comment type="subcellular location">
    <subcellularLocation>
        <location evidence="1">Membrane</location>
        <topology evidence="1">Multi-pass membrane protein</topology>
    </subcellularLocation>
</comment>
<gene>
    <name evidence="6" type="ORF">K493DRAFT_410661</name>
</gene>
<evidence type="ECO:0000256" key="4">
    <source>
        <dbReference type="ARBA" id="ARBA00023136"/>
    </source>
</evidence>
<dbReference type="GO" id="GO:0007189">
    <property type="term" value="P:adenylate cyclase-activating G protein-coupled receptor signaling pathway"/>
    <property type="evidence" value="ECO:0007669"/>
    <property type="project" value="TreeGrafter"/>
</dbReference>
<evidence type="ECO:0000256" key="3">
    <source>
        <dbReference type="ARBA" id="ARBA00022989"/>
    </source>
</evidence>
<evidence type="ECO:0000313" key="6">
    <source>
        <dbReference type="EMBL" id="ORX89059.1"/>
    </source>
</evidence>
<keyword evidence="4 5" id="KW-0472">Membrane</keyword>
<feature type="transmembrane region" description="Helical" evidence="5">
    <location>
        <begin position="183"/>
        <end position="207"/>
    </location>
</feature>
<reference evidence="6 7" key="1">
    <citation type="submission" date="2016-07" db="EMBL/GenBank/DDBJ databases">
        <title>Pervasive Adenine N6-methylation of Active Genes in Fungi.</title>
        <authorList>
            <consortium name="DOE Joint Genome Institute"/>
            <person name="Mondo S.J."/>
            <person name="Dannebaum R.O."/>
            <person name="Kuo R.C."/>
            <person name="Labutti K."/>
            <person name="Haridas S."/>
            <person name="Kuo A."/>
            <person name="Salamov A."/>
            <person name="Ahrendt S.R."/>
            <person name="Lipzen A."/>
            <person name="Sullivan W."/>
            <person name="Andreopoulos W.B."/>
            <person name="Clum A."/>
            <person name="Lindquist E."/>
            <person name="Daum C."/>
            <person name="Ramamoorthy G.K."/>
            <person name="Gryganskyi A."/>
            <person name="Culley D."/>
            <person name="Magnuson J.K."/>
            <person name="James T.Y."/>
            <person name="O'Malley M.A."/>
            <person name="Stajich J.E."/>
            <person name="Spatafora J.W."/>
            <person name="Visel A."/>
            <person name="Grigoriev I.V."/>
        </authorList>
    </citation>
    <scope>NUCLEOTIDE SEQUENCE [LARGE SCALE GENOMIC DNA]</scope>
    <source>
        <strain evidence="6 7">CBS 931.73</strain>
    </source>
</reference>
<dbReference type="EMBL" id="MCFE01000479">
    <property type="protein sequence ID" value="ORX89059.1"/>
    <property type="molecule type" value="Genomic_DNA"/>
</dbReference>
<feature type="transmembrane region" description="Helical" evidence="5">
    <location>
        <begin position="28"/>
        <end position="54"/>
    </location>
</feature>